<sequence>MAFSCSPKLIGKVYTCYGVVAVPLEVYNHAQVGFLWHWLTTPYIVIITLGLIAGVGLWLFKRGAIERTVTLGGWTESLYRRGRGLFLVVTLGMGLLIYTALSAELANIYVERGMAYGEAFGRYFIENVWQLLVMFHLAIERYTAFLQYDRSPEASRRMVMPPFRGFRR</sequence>
<dbReference type="EMBL" id="JACJJG010000147">
    <property type="protein sequence ID" value="MBM6674881.1"/>
    <property type="molecule type" value="Genomic_DNA"/>
</dbReference>
<gene>
    <name evidence="2" type="ORF">H6A34_13515</name>
</gene>
<keyword evidence="1" id="KW-1133">Transmembrane helix</keyword>
<name>A0A938WUJ0_9BACT</name>
<keyword evidence="3" id="KW-1185">Reference proteome</keyword>
<keyword evidence="1" id="KW-0472">Membrane</keyword>
<keyword evidence="1" id="KW-0812">Transmembrane</keyword>
<proteinExistence type="predicted"/>
<comment type="caution">
    <text evidence="2">The sequence shown here is derived from an EMBL/GenBank/DDBJ whole genome shotgun (WGS) entry which is preliminary data.</text>
</comment>
<reference evidence="2" key="2">
    <citation type="journal article" date="2021" name="Sci. Rep.">
        <title>The distribution of antibiotic resistance genes in chicken gut microbiota commensals.</title>
        <authorList>
            <person name="Juricova H."/>
            <person name="Matiasovicova J."/>
            <person name="Kubasova T."/>
            <person name="Cejkova D."/>
            <person name="Rychlik I."/>
        </authorList>
    </citation>
    <scope>NUCLEOTIDE SEQUENCE</scope>
    <source>
        <strain evidence="2">An824</strain>
    </source>
</reference>
<dbReference type="RefSeq" id="WP_205105947.1">
    <property type="nucleotide sequence ID" value="NZ_JACJJG010000147.1"/>
</dbReference>
<evidence type="ECO:0000256" key="1">
    <source>
        <dbReference type="SAM" id="Phobius"/>
    </source>
</evidence>
<protein>
    <submittedName>
        <fullName evidence="2">Uncharacterized protein</fullName>
    </submittedName>
</protein>
<dbReference type="Proteomes" id="UP000706891">
    <property type="component" value="Unassembled WGS sequence"/>
</dbReference>
<evidence type="ECO:0000313" key="2">
    <source>
        <dbReference type="EMBL" id="MBM6674881.1"/>
    </source>
</evidence>
<reference evidence="2" key="1">
    <citation type="submission" date="2020-08" db="EMBL/GenBank/DDBJ databases">
        <authorList>
            <person name="Cejkova D."/>
            <person name="Kubasova T."/>
            <person name="Jahodarova E."/>
            <person name="Rychlik I."/>
        </authorList>
    </citation>
    <scope>NUCLEOTIDE SEQUENCE</scope>
    <source>
        <strain evidence="2">An824</strain>
    </source>
</reference>
<accession>A0A938WUJ0</accession>
<evidence type="ECO:0000313" key="3">
    <source>
        <dbReference type="Proteomes" id="UP000706891"/>
    </source>
</evidence>
<dbReference type="AlphaFoldDB" id="A0A938WUJ0"/>
<feature type="transmembrane region" description="Helical" evidence="1">
    <location>
        <begin position="85"/>
        <end position="108"/>
    </location>
</feature>
<feature type="transmembrane region" description="Helical" evidence="1">
    <location>
        <begin position="35"/>
        <end position="60"/>
    </location>
</feature>
<organism evidence="2 3">
    <name type="scientific">Marseilla massiliensis</name>
    <dbReference type="NCBI Taxonomy" id="1841864"/>
    <lineage>
        <taxon>Bacteria</taxon>
        <taxon>Pseudomonadati</taxon>
        <taxon>Bacteroidota</taxon>
        <taxon>Bacteroidia</taxon>
        <taxon>Bacteroidales</taxon>
        <taxon>Prevotellaceae</taxon>
        <taxon>Marseilla</taxon>
    </lineage>
</organism>